<keyword evidence="1" id="KW-0175">Coiled coil</keyword>
<accession>A0AA47EKP5</accession>
<feature type="coiled-coil region" evidence="1">
    <location>
        <begin position="6"/>
        <end position="84"/>
    </location>
</feature>
<sequence>MGIVIMDEKEELKQELQQQLEWVEYRQRMLDIIEEKLLQMKEITEQAKQDNLSSEEIEAVNISLNNLASQVKAIDSESKRTEDKKIIE</sequence>
<organism evidence="2 3">
    <name type="scientific">Clostridium estertheticum</name>
    <dbReference type="NCBI Taxonomy" id="238834"/>
    <lineage>
        <taxon>Bacteria</taxon>
        <taxon>Bacillati</taxon>
        <taxon>Bacillota</taxon>
        <taxon>Clostridia</taxon>
        <taxon>Eubacteriales</taxon>
        <taxon>Clostridiaceae</taxon>
        <taxon>Clostridium</taxon>
    </lineage>
</organism>
<dbReference type="AlphaFoldDB" id="A0AA47EKP5"/>
<name>A0AA47EKP5_9CLOT</name>
<reference evidence="2" key="1">
    <citation type="submission" date="2021-11" db="EMBL/GenBank/DDBJ databases">
        <title>Clostridia strains as spoilage organisms.</title>
        <authorList>
            <person name="Wambui J."/>
            <person name="Stevens M.J.A."/>
            <person name="Stephan R."/>
        </authorList>
    </citation>
    <scope>NUCLEOTIDE SEQUENCE</scope>
    <source>
        <strain evidence="2">CF009</strain>
    </source>
</reference>
<gene>
    <name evidence="2" type="ORF">LL038_02455</name>
</gene>
<evidence type="ECO:0000313" key="2">
    <source>
        <dbReference type="EMBL" id="WAG61129.1"/>
    </source>
</evidence>
<proteinExistence type="predicted"/>
<dbReference type="EMBL" id="CP086239">
    <property type="protein sequence ID" value="WAG61129.1"/>
    <property type="molecule type" value="Genomic_DNA"/>
</dbReference>
<evidence type="ECO:0000256" key="1">
    <source>
        <dbReference type="SAM" id="Coils"/>
    </source>
</evidence>
<dbReference type="Proteomes" id="UP001164733">
    <property type="component" value="Chromosome"/>
</dbReference>
<dbReference type="RefSeq" id="WP_253200235.1">
    <property type="nucleotide sequence ID" value="NZ_CP086239.1"/>
</dbReference>
<protein>
    <submittedName>
        <fullName evidence="2">Uncharacterized protein</fullName>
    </submittedName>
</protein>
<evidence type="ECO:0000313" key="3">
    <source>
        <dbReference type="Proteomes" id="UP001164733"/>
    </source>
</evidence>